<keyword evidence="3" id="KW-1185">Reference proteome</keyword>
<sequence>MGGRQSTQRKPTHAQGEHANSMQEDPRPGVEPRSFLLQGNSATHCSSVQPGLIRKLSELTGGWMEQNMYKTVLEENLLEAAKDLKLEIHP</sequence>
<accession>A0ABU7ARL6</accession>
<evidence type="ECO:0000256" key="1">
    <source>
        <dbReference type="SAM" id="MobiDB-lite"/>
    </source>
</evidence>
<feature type="region of interest" description="Disordered" evidence="1">
    <location>
        <begin position="1"/>
        <end position="47"/>
    </location>
</feature>
<organism evidence="2 3">
    <name type="scientific">Ataeniobius toweri</name>
    <dbReference type="NCBI Taxonomy" id="208326"/>
    <lineage>
        <taxon>Eukaryota</taxon>
        <taxon>Metazoa</taxon>
        <taxon>Chordata</taxon>
        <taxon>Craniata</taxon>
        <taxon>Vertebrata</taxon>
        <taxon>Euteleostomi</taxon>
        <taxon>Actinopterygii</taxon>
        <taxon>Neopterygii</taxon>
        <taxon>Teleostei</taxon>
        <taxon>Neoteleostei</taxon>
        <taxon>Acanthomorphata</taxon>
        <taxon>Ovalentaria</taxon>
        <taxon>Atherinomorphae</taxon>
        <taxon>Cyprinodontiformes</taxon>
        <taxon>Goodeidae</taxon>
        <taxon>Ataeniobius</taxon>
    </lineage>
</organism>
<feature type="compositionally biased region" description="Polar residues" evidence="1">
    <location>
        <begin position="37"/>
        <end position="47"/>
    </location>
</feature>
<comment type="caution">
    <text evidence="2">The sequence shown here is derived from an EMBL/GenBank/DDBJ whole genome shotgun (WGS) entry which is preliminary data.</text>
</comment>
<evidence type="ECO:0000313" key="3">
    <source>
        <dbReference type="Proteomes" id="UP001345963"/>
    </source>
</evidence>
<evidence type="ECO:0000313" key="2">
    <source>
        <dbReference type="EMBL" id="MED6240024.1"/>
    </source>
</evidence>
<dbReference type="EMBL" id="JAHUTI010022754">
    <property type="protein sequence ID" value="MED6240024.1"/>
    <property type="molecule type" value="Genomic_DNA"/>
</dbReference>
<gene>
    <name evidence="2" type="ORF">ATANTOWER_014862</name>
</gene>
<reference evidence="2 3" key="1">
    <citation type="submission" date="2021-07" db="EMBL/GenBank/DDBJ databases">
        <authorList>
            <person name="Palmer J.M."/>
        </authorList>
    </citation>
    <scope>NUCLEOTIDE SEQUENCE [LARGE SCALE GENOMIC DNA]</scope>
    <source>
        <strain evidence="2 3">AT_MEX2019</strain>
        <tissue evidence="2">Muscle</tissue>
    </source>
</reference>
<dbReference type="Proteomes" id="UP001345963">
    <property type="component" value="Unassembled WGS sequence"/>
</dbReference>
<protein>
    <submittedName>
        <fullName evidence="2">Uncharacterized protein</fullName>
    </submittedName>
</protein>
<name>A0ABU7ARL6_9TELE</name>
<proteinExistence type="predicted"/>